<dbReference type="SUPFAM" id="SSF89372">
    <property type="entry name" value="Fucose-specific lectin"/>
    <property type="match status" value="1"/>
</dbReference>
<reference evidence="2" key="1">
    <citation type="journal article" date="2017" name="Genome Biol.">
        <title>Comparative genomics reveals high biological diversity and specific adaptations in the industrially and medically important fungal genus Aspergillus.</title>
        <authorList>
            <person name="de Vries R.P."/>
            <person name="Riley R."/>
            <person name="Wiebenga A."/>
            <person name="Aguilar-Osorio G."/>
            <person name="Amillis S."/>
            <person name="Uchima C.A."/>
            <person name="Anderluh G."/>
            <person name="Asadollahi M."/>
            <person name="Askin M."/>
            <person name="Barry K."/>
            <person name="Battaglia E."/>
            <person name="Bayram O."/>
            <person name="Benocci T."/>
            <person name="Braus-Stromeyer S.A."/>
            <person name="Caldana C."/>
            <person name="Canovas D."/>
            <person name="Cerqueira G.C."/>
            <person name="Chen F."/>
            <person name="Chen W."/>
            <person name="Choi C."/>
            <person name="Clum A."/>
            <person name="Dos Santos R.A."/>
            <person name="Damasio A.R."/>
            <person name="Diallinas G."/>
            <person name="Emri T."/>
            <person name="Fekete E."/>
            <person name="Flipphi M."/>
            <person name="Freyberg S."/>
            <person name="Gallo A."/>
            <person name="Gournas C."/>
            <person name="Habgood R."/>
            <person name="Hainaut M."/>
            <person name="Harispe M.L."/>
            <person name="Henrissat B."/>
            <person name="Hilden K.S."/>
            <person name="Hope R."/>
            <person name="Hossain A."/>
            <person name="Karabika E."/>
            <person name="Karaffa L."/>
            <person name="Karanyi Z."/>
            <person name="Krasevec N."/>
            <person name="Kuo A."/>
            <person name="Kusch H."/>
            <person name="LaButti K."/>
            <person name="Lagendijk E.L."/>
            <person name="Lapidus A."/>
            <person name="Levasseur A."/>
            <person name="Lindquist E."/>
            <person name="Lipzen A."/>
            <person name="Logrieco A.F."/>
            <person name="MacCabe A."/>
            <person name="Maekelae M.R."/>
            <person name="Malavazi I."/>
            <person name="Melin P."/>
            <person name="Meyer V."/>
            <person name="Mielnichuk N."/>
            <person name="Miskei M."/>
            <person name="Molnar A.P."/>
            <person name="Mule G."/>
            <person name="Ngan C.Y."/>
            <person name="Orejas M."/>
            <person name="Orosz E."/>
            <person name="Ouedraogo J.P."/>
            <person name="Overkamp K.M."/>
            <person name="Park H.-S."/>
            <person name="Perrone G."/>
            <person name="Piumi F."/>
            <person name="Punt P.J."/>
            <person name="Ram A.F."/>
            <person name="Ramon A."/>
            <person name="Rauscher S."/>
            <person name="Record E."/>
            <person name="Riano-Pachon D.M."/>
            <person name="Robert V."/>
            <person name="Roehrig J."/>
            <person name="Ruller R."/>
            <person name="Salamov A."/>
            <person name="Salih N.S."/>
            <person name="Samson R.A."/>
            <person name="Sandor E."/>
            <person name="Sanguinetti M."/>
            <person name="Schuetze T."/>
            <person name="Sepcic K."/>
            <person name="Shelest E."/>
            <person name="Sherlock G."/>
            <person name="Sophianopoulou V."/>
            <person name="Squina F.M."/>
            <person name="Sun H."/>
            <person name="Susca A."/>
            <person name="Todd R.B."/>
            <person name="Tsang A."/>
            <person name="Unkles S.E."/>
            <person name="van de Wiele N."/>
            <person name="van Rossen-Uffink D."/>
            <person name="Oliveira J.V."/>
            <person name="Vesth T.C."/>
            <person name="Visser J."/>
            <person name="Yu J.-H."/>
            <person name="Zhou M."/>
            <person name="Andersen M.R."/>
            <person name="Archer D.B."/>
            <person name="Baker S.E."/>
            <person name="Benoit I."/>
            <person name="Brakhage A.A."/>
            <person name="Braus G.H."/>
            <person name="Fischer R."/>
            <person name="Frisvad J.C."/>
            <person name="Goldman G.H."/>
            <person name="Houbraken J."/>
            <person name="Oakley B."/>
            <person name="Pocsi I."/>
            <person name="Scazzocchio C."/>
            <person name="Seiboth B."/>
            <person name="vanKuyk P.A."/>
            <person name="Wortman J."/>
            <person name="Dyer P.S."/>
            <person name="Grigoriev I.V."/>
        </authorList>
    </citation>
    <scope>NUCLEOTIDE SEQUENCE [LARGE SCALE GENOMIC DNA]</scope>
    <source>
        <strain evidence="2">DTO 134E9</strain>
    </source>
</reference>
<dbReference type="AlphaFoldDB" id="A0A1L9RKL7"/>
<dbReference type="RefSeq" id="XP_040689063.1">
    <property type="nucleotide sequence ID" value="XM_040833082.1"/>
</dbReference>
<accession>A0A1L9RKL7</accession>
<keyword evidence="2" id="KW-1185">Reference proteome</keyword>
<sequence length="293" mass="32929">MAEPRDISPEKHVALVSWIAQGSWKTVCYFVDEENRISESTLHPGSGNWAGTKKVEDIESHGPIRSLDATCAGDGEINLLYVANGKVHQWGYDLEDGKWVDYKLAFFRNVDVRKAVIISGPDDKDVAYLTRLSRDAPFTKLGIEGFGLGEFQKEEEVYSACAGPDGYIIYHKEIGGSEILLQIWSIKGFGMYRDVWGRRFFYENFMIHTVSRPRASPRVFLFNEEKIVECTENGNGNIETATVVDFEEKIPYISIDGVSLGEMVCLVYGDRKTVKSVMIMSNGDGIVKMPDIK</sequence>
<dbReference type="EMBL" id="KV878212">
    <property type="protein sequence ID" value="OJJ35387.1"/>
    <property type="molecule type" value="Genomic_DNA"/>
</dbReference>
<proteinExistence type="predicted"/>
<evidence type="ECO:0008006" key="3">
    <source>
        <dbReference type="Google" id="ProtNLM"/>
    </source>
</evidence>
<name>A0A1L9RKL7_ASPWE</name>
<evidence type="ECO:0000313" key="2">
    <source>
        <dbReference type="Proteomes" id="UP000184383"/>
    </source>
</evidence>
<dbReference type="GeneID" id="63748930"/>
<dbReference type="VEuPathDB" id="FungiDB:ASPWEDRAFT_28025"/>
<organism evidence="1 2">
    <name type="scientific">Aspergillus wentii DTO 134E9</name>
    <dbReference type="NCBI Taxonomy" id="1073089"/>
    <lineage>
        <taxon>Eukaryota</taxon>
        <taxon>Fungi</taxon>
        <taxon>Dikarya</taxon>
        <taxon>Ascomycota</taxon>
        <taxon>Pezizomycotina</taxon>
        <taxon>Eurotiomycetes</taxon>
        <taxon>Eurotiomycetidae</taxon>
        <taxon>Eurotiales</taxon>
        <taxon>Aspergillaceae</taxon>
        <taxon>Aspergillus</taxon>
        <taxon>Aspergillus subgen. Cremei</taxon>
    </lineage>
</organism>
<evidence type="ECO:0000313" key="1">
    <source>
        <dbReference type="EMBL" id="OJJ35387.1"/>
    </source>
</evidence>
<dbReference type="Proteomes" id="UP000184383">
    <property type="component" value="Unassembled WGS sequence"/>
</dbReference>
<protein>
    <recommendedName>
        <fullName evidence="3">Fucose-specific lectin</fullName>
    </recommendedName>
</protein>
<dbReference type="Gene3D" id="2.120.10.70">
    <property type="entry name" value="Fucose-specific lectin"/>
    <property type="match status" value="1"/>
</dbReference>
<gene>
    <name evidence="1" type="ORF">ASPWEDRAFT_28025</name>
</gene>